<feature type="transmembrane region" description="Helical" evidence="6">
    <location>
        <begin position="389"/>
        <end position="407"/>
    </location>
</feature>
<feature type="transmembrane region" description="Helical" evidence="6">
    <location>
        <begin position="107"/>
        <end position="130"/>
    </location>
</feature>
<feature type="transmembrane region" description="Helical" evidence="6">
    <location>
        <begin position="177"/>
        <end position="194"/>
    </location>
</feature>
<evidence type="ECO:0000256" key="1">
    <source>
        <dbReference type="ARBA" id="ARBA00004651"/>
    </source>
</evidence>
<keyword evidence="4 6" id="KW-1133">Transmembrane helix</keyword>
<keyword evidence="3 6" id="KW-0812">Transmembrane</keyword>
<feature type="transmembrane region" description="Helical" evidence="6">
    <location>
        <begin position="413"/>
        <end position="433"/>
    </location>
</feature>
<protein>
    <submittedName>
        <fullName evidence="7">Flippase</fullName>
    </submittedName>
</protein>
<evidence type="ECO:0000256" key="2">
    <source>
        <dbReference type="ARBA" id="ARBA00022475"/>
    </source>
</evidence>
<evidence type="ECO:0000256" key="4">
    <source>
        <dbReference type="ARBA" id="ARBA00022989"/>
    </source>
</evidence>
<dbReference type="InterPro" id="IPR002797">
    <property type="entry name" value="Polysacc_synth"/>
</dbReference>
<proteinExistence type="predicted"/>
<reference evidence="7" key="1">
    <citation type="journal article" date="2021" name="Antonie Van Leeuwenhoek">
        <title>Draft genome and description of Waterburya agarophytonicola gen. nov. sp. nov. (Pleurocapsales, Cyanobacteria): a seaweed symbiont.</title>
        <authorList>
            <person name="Bonthond G."/>
            <person name="Shalygin S."/>
            <person name="Bayer T."/>
            <person name="Weinberger F."/>
        </authorList>
    </citation>
    <scope>NUCLEOTIDE SEQUENCE</scope>
    <source>
        <strain evidence="7">KI4</strain>
    </source>
</reference>
<feature type="transmembrane region" description="Helical" evidence="6">
    <location>
        <begin position="200"/>
        <end position="222"/>
    </location>
</feature>
<comment type="subcellular location">
    <subcellularLocation>
        <location evidence="1">Cell membrane</location>
        <topology evidence="1">Multi-pass membrane protein</topology>
    </subcellularLocation>
</comment>
<name>A0A964FF65_9CYAN</name>
<dbReference type="CDD" id="cd13128">
    <property type="entry name" value="MATE_Wzx_like"/>
    <property type="match status" value="1"/>
</dbReference>
<evidence type="ECO:0000256" key="5">
    <source>
        <dbReference type="ARBA" id="ARBA00023136"/>
    </source>
</evidence>
<comment type="caution">
    <text evidence="7">The sequence shown here is derived from an EMBL/GenBank/DDBJ whole genome shotgun (WGS) entry which is preliminary data.</text>
</comment>
<feature type="transmembrane region" description="Helical" evidence="6">
    <location>
        <begin position="136"/>
        <end position="157"/>
    </location>
</feature>
<evidence type="ECO:0000256" key="6">
    <source>
        <dbReference type="SAM" id="Phobius"/>
    </source>
</evidence>
<feature type="transmembrane region" description="Helical" evidence="6">
    <location>
        <begin position="324"/>
        <end position="350"/>
    </location>
</feature>
<feature type="transmembrane region" description="Helical" evidence="6">
    <location>
        <begin position="362"/>
        <end position="382"/>
    </location>
</feature>
<dbReference type="PANTHER" id="PTHR30250">
    <property type="entry name" value="PST FAMILY PREDICTED COLANIC ACID TRANSPORTER"/>
    <property type="match status" value="1"/>
</dbReference>
<feature type="transmembrane region" description="Helical" evidence="6">
    <location>
        <begin position="34"/>
        <end position="56"/>
    </location>
</feature>
<evidence type="ECO:0000313" key="7">
    <source>
        <dbReference type="EMBL" id="MCC0177430.1"/>
    </source>
</evidence>
<dbReference type="EMBL" id="JADWDC010000022">
    <property type="protein sequence ID" value="MCC0177430.1"/>
    <property type="molecule type" value="Genomic_DNA"/>
</dbReference>
<keyword evidence="8" id="KW-1185">Reference proteome</keyword>
<dbReference type="GO" id="GO:0005886">
    <property type="term" value="C:plasma membrane"/>
    <property type="evidence" value="ECO:0007669"/>
    <property type="project" value="UniProtKB-SubCell"/>
</dbReference>
<dbReference type="Pfam" id="PF01943">
    <property type="entry name" value="Polysacc_synt"/>
    <property type="match status" value="1"/>
</dbReference>
<keyword evidence="5 6" id="KW-0472">Membrane</keyword>
<keyword evidence="2" id="KW-1003">Cell membrane</keyword>
<dbReference type="InterPro" id="IPR050833">
    <property type="entry name" value="Poly_Biosynth_Transport"/>
</dbReference>
<dbReference type="PANTHER" id="PTHR30250:SF11">
    <property type="entry name" value="O-ANTIGEN TRANSPORTER-RELATED"/>
    <property type="match status" value="1"/>
</dbReference>
<evidence type="ECO:0000256" key="3">
    <source>
        <dbReference type="ARBA" id="ARBA00022692"/>
    </source>
</evidence>
<dbReference type="RefSeq" id="WP_229640494.1">
    <property type="nucleotide sequence ID" value="NZ_JADWDC010000022.1"/>
</dbReference>
<feature type="transmembrane region" description="Helical" evidence="6">
    <location>
        <begin position="264"/>
        <end position="285"/>
    </location>
</feature>
<accession>A0A964FF65</accession>
<gene>
    <name evidence="7" type="ORF">I4641_10620</name>
</gene>
<organism evidence="7 8">
    <name type="scientific">Waterburya agarophytonicola KI4</name>
    <dbReference type="NCBI Taxonomy" id="2874699"/>
    <lineage>
        <taxon>Bacteria</taxon>
        <taxon>Bacillati</taxon>
        <taxon>Cyanobacteriota</taxon>
        <taxon>Cyanophyceae</taxon>
        <taxon>Pleurocapsales</taxon>
        <taxon>Hyellaceae</taxon>
        <taxon>Waterburya</taxon>
        <taxon>Waterburya agarophytonicola</taxon>
    </lineage>
</organism>
<dbReference type="Proteomes" id="UP000729733">
    <property type="component" value="Unassembled WGS sequence"/>
</dbReference>
<sequence>MFKAITKKIQLIWASQGQTNHLKNQLIKGVAGSLGLKVASAFLAFVMSVIFARFLGTSGLGTYSYATTWANLLSIPAALGLDQLIVREIAIYRNKAQYDLIGGFLRWANLMVLSAGITITLIAIIAAWNLKGDSDSTVVLAIALSMVAVPIMSLRNLRLGAMKGLRKIVLGQMPDSLFSPIIVIALTVATYFLFNDRFNVFWVLGIKIFASIVTLIIGTRWLLQSLPPEVSQVTPKYNTKKWIADGLPFMFLGASQLLNSRIDIIMLGSIKGVEAVGIYAVLLGITRLTVFIHHAANSVLGPNIATLYSEGKIRQLERIVRKSMLSVFLFSLVTGGLLMLLGNQVLLIFGSEFLPGRTAMNILIIGTIFTSFTGAVGLLLNMTGHQNETAIAVGLSAILNIILNSVLIPRWGINGAATATTTSLIVINIIKAISVKKKLGISLYSFGSPKTKNK</sequence>
<dbReference type="AlphaFoldDB" id="A0A964FF65"/>
<evidence type="ECO:0000313" key="8">
    <source>
        <dbReference type="Proteomes" id="UP000729733"/>
    </source>
</evidence>